<gene>
    <name evidence="1" type="ORF">R3P38DRAFT_3509925</name>
</gene>
<accession>A0AAW0BUC0</accession>
<evidence type="ECO:0008006" key="3">
    <source>
        <dbReference type="Google" id="ProtNLM"/>
    </source>
</evidence>
<evidence type="ECO:0000313" key="1">
    <source>
        <dbReference type="EMBL" id="KAK7030538.1"/>
    </source>
</evidence>
<reference evidence="1 2" key="1">
    <citation type="journal article" date="2024" name="J Genomics">
        <title>Draft genome sequencing and assembly of Favolaschia claudopus CIRM-BRFM 2984 isolated from oak limbs.</title>
        <authorList>
            <person name="Navarro D."/>
            <person name="Drula E."/>
            <person name="Chaduli D."/>
            <person name="Cazenave R."/>
            <person name="Ahrendt S."/>
            <person name="Wang J."/>
            <person name="Lipzen A."/>
            <person name="Daum C."/>
            <person name="Barry K."/>
            <person name="Grigoriev I.V."/>
            <person name="Favel A."/>
            <person name="Rosso M.N."/>
            <person name="Martin F."/>
        </authorList>
    </citation>
    <scope>NUCLEOTIDE SEQUENCE [LARGE SCALE GENOMIC DNA]</scope>
    <source>
        <strain evidence="1 2">CIRM-BRFM 2984</strain>
    </source>
</reference>
<organism evidence="1 2">
    <name type="scientific">Favolaschia claudopus</name>
    <dbReference type="NCBI Taxonomy" id="2862362"/>
    <lineage>
        <taxon>Eukaryota</taxon>
        <taxon>Fungi</taxon>
        <taxon>Dikarya</taxon>
        <taxon>Basidiomycota</taxon>
        <taxon>Agaricomycotina</taxon>
        <taxon>Agaricomycetes</taxon>
        <taxon>Agaricomycetidae</taxon>
        <taxon>Agaricales</taxon>
        <taxon>Marasmiineae</taxon>
        <taxon>Mycenaceae</taxon>
        <taxon>Favolaschia</taxon>
    </lineage>
</organism>
<comment type="caution">
    <text evidence="1">The sequence shown here is derived from an EMBL/GenBank/DDBJ whole genome shotgun (WGS) entry which is preliminary data.</text>
</comment>
<feature type="non-terminal residue" evidence="1">
    <location>
        <position position="1"/>
    </location>
</feature>
<proteinExistence type="predicted"/>
<keyword evidence="2" id="KW-1185">Reference proteome</keyword>
<protein>
    <recommendedName>
        <fullName evidence="3">Reverse transcriptase</fullName>
    </recommendedName>
</protein>
<name>A0AAW0BUC0_9AGAR</name>
<dbReference type="EMBL" id="JAWWNJ010000025">
    <property type="protein sequence ID" value="KAK7030538.1"/>
    <property type="molecule type" value="Genomic_DNA"/>
</dbReference>
<evidence type="ECO:0000313" key="2">
    <source>
        <dbReference type="Proteomes" id="UP001362999"/>
    </source>
</evidence>
<sequence length="151" mass="17072">LLCGSFFFRGLRSNPGDHLPGSLVCRKCGGAFEVPGHVFMQCRDAQTVAARDVLKESLLQDYAILLRTPQSAADATQLMQSLIFDLKTVVPMARFVHRVVRAWRWFGRRLPTMVSELAPDTDEEADFWNFESATEDNSDLEEGEMDMEIDN</sequence>
<dbReference type="AlphaFoldDB" id="A0AAW0BUC0"/>
<dbReference type="Proteomes" id="UP001362999">
    <property type="component" value="Unassembled WGS sequence"/>
</dbReference>